<protein>
    <submittedName>
        <fullName evidence="2">Uncharacterized protein</fullName>
    </submittedName>
</protein>
<keyword evidence="3" id="KW-1185">Reference proteome</keyword>
<reference evidence="2" key="1">
    <citation type="journal article" date="2020" name="bioRxiv">
        <title>Comparative genomics of Chlamydomonas.</title>
        <authorList>
            <person name="Craig R.J."/>
            <person name="Hasan A.R."/>
            <person name="Ness R.W."/>
            <person name="Keightley P.D."/>
        </authorList>
    </citation>
    <scope>NUCLEOTIDE SEQUENCE</scope>
    <source>
        <strain evidence="2">SAG 7.73</strain>
    </source>
</reference>
<gene>
    <name evidence="2" type="ORF">HXX76_007584</name>
</gene>
<evidence type="ECO:0000313" key="2">
    <source>
        <dbReference type="EMBL" id="KAG2434694.1"/>
    </source>
</evidence>
<evidence type="ECO:0000313" key="3">
    <source>
        <dbReference type="Proteomes" id="UP000650467"/>
    </source>
</evidence>
<organism evidence="2 3">
    <name type="scientific">Chlamydomonas incerta</name>
    <dbReference type="NCBI Taxonomy" id="51695"/>
    <lineage>
        <taxon>Eukaryota</taxon>
        <taxon>Viridiplantae</taxon>
        <taxon>Chlorophyta</taxon>
        <taxon>core chlorophytes</taxon>
        <taxon>Chlorophyceae</taxon>
        <taxon>CS clade</taxon>
        <taxon>Chlamydomonadales</taxon>
        <taxon>Chlamydomonadaceae</taxon>
        <taxon>Chlamydomonas</taxon>
    </lineage>
</organism>
<comment type="caution">
    <text evidence="2">The sequence shown here is derived from an EMBL/GenBank/DDBJ whole genome shotgun (WGS) entry which is preliminary data.</text>
</comment>
<dbReference type="Proteomes" id="UP000650467">
    <property type="component" value="Unassembled WGS sequence"/>
</dbReference>
<accession>A0A835SWW3</accession>
<feature type="region of interest" description="Disordered" evidence="1">
    <location>
        <begin position="1"/>
        <end position="22"/>
    </location>
</feature>
<name>A0A835SWW3_CHLIN</name>
<evidence type="ECO:0000256" key="1">
    <source>
        <dbReference type="SAM" id="MobiDB-lite"/>
    </source>
</evidence>
<sequence>MAEKTSGTSMQELVRQGRADAAAASRALERAAHCLEDTRAVAAQTEAALRATDPQLAAAQRAANQQLDRLAGELKAAAEGRC</sequence>
<dbReference type="AlphaFoldDB" id="A0A835SWW3"/>
<proteinExistence type="predicted"/>
<feature type="compositionally biased region" description="Polar residues" evidence="1">
    <location>
        <begin position="1"/>
        <end position="11"/>
    </location>
</feature>
<dbReference type="EMBL" id="JAEHOC010000016">
    <property type="protein sequence ID" value="KAG2434694.1"/>
    <property type="molecule type" value="Genomic_DNA"/>
</dbReference>